<dbReference type="Proteomes" id="UP000824115">
    <property type="component" value="Unassembled WGS sequence"/>
</dbReference>
<sequence>MGLLTEVSKGNHELDTEWAFCDHFRHTVIEPFARRLESEKDYYFHTTALIGLPYGYDLENLDIPSPKRVVDCRSAKSVTEAFNELKEDTHYIVLDDIYSLPKYNDLRQSLYCCVKESVFRADRLIILIFRYENDIDEWKGEGAGDGSKGRRWTRPELIDAVCKEFPCIHIDENRKGSKDILYGNIFNPTDLKRQM</sequence>
<accession>A0A9D2GQA3</accession>
<dbReference type="EMBL" id="DXAW01000074">
    <property type="protein sequence ID" value="HIZ85603.1"/>
    <property type="molecule type" value="Genomic_DNA"/>
</dbReference>
<proteinExistence type="predicted"/>
<organism evidence="1 2">
    <name type="scientific">Candidatus Coprenecus stercoravium</name>
    <dbReference type="NCBI Taxonomy" id="2840735"/>
    <lineage>
        <taxon>Bacteria</taxon>
        <taxon>Pseudomonadati</taxon>
        <taxon>Bacteroidota</taxon>
        <taxon>Bacteroidia</taxon>
        <taxon>Bacteroidales</taxon>
        <taxon>Rikenellaceae</taxon>
        <taxon>Rikenellaceae incertae sedis</taxon>
        <taxon>Candidatus Coprenecus</taxon>
    </lineage>
</organism>
<gene>
    <name evidence="1" type="ORF">IAC04_03835</name>
</gene>
<reference evidence="1" key="1">
    <citation type="journal article" date="2021" name="PeerJ">
        <title>Extensive microbial diversity within the chicken gut microbiome revealed by metagenomics and culture.</title>
        <authorList>
            <person name="Gilroy R."/>
            <person name="Ravi A."/>
            <person name="Getino M."/>
            <person name="Pursley I."/>
            <person name="Horton D.L."/>
            <person name="Alikhan N.F."/>
            <person name="Baker D."/>
            <person name="Gharbi K."/>
            <person name="Hall N."/>
            <person name="Watson M."/>
            <person name="Adriaenssens E.M."/>
            <person name="Foster-Nyarko E."/>
            <person name="Jarju S."/>
            <person name="Secka A."/>
            <person name="Antonio M."/>
            <person name="Oren A."/>
            <person name="Chaudhuri R.R."/>
            <person name="La Ragione R."/>
            <person name="Hildebrand F."/>
            <person name="Pallen M.J."/>
        </authorList>
    </citation>
    <scope>NUCLEOTIDE SEQUENCE</scope>
    <source>
        <strain evidence="1">Gambia16-554</strain>
    </source>
</reference>
<comment type="caution">
    <text evidence="1">The sequence shown here is derived from an EMBL/GenBank/DDBJ whole genome shotgun (WGS) entry which is preliminary data.</text>
</comment>
<protein>
    <submittedName>
        <fullName evidence="1">Uncharacterized protein</fullName>
    </submittedName>
</protein>
<evidence type="ECO:0000313" key="2">
    <source>
        <dbReference type="Proteomes" id="UP000824115"/>
    </source>
</evidence>
<reference evidence="1" key="2">
    <citation type="submission" date="2021-04" db="EMBL/GenBank/DDBJ databases">
        <authorList>
            <person name="Gilroy R."/>
        </authorList>
    </citation>
    <scope>NUCLEOTIDE SEQUENCE</scope>
    <source>
        <strain evidence="1">Gambia16-554</strain>
    </source>
</reference>
<name>A0A9D2GQA3_9BACT</name>
<evidence type="ECO:0000313" key="1">
    <source>
        <dbReference type="EMBL" id="HIZ85603.1"/>
    </source>
</evidence>
<dbReference type="AlphaFoldDB" id="A0A9D2GQA3"/>